<reference evidence="1 2" key="1">
    <citation type="submission" date="2024-07" db="EMBL/GenBank/DDBJ databases">
        <authorList>
            <person name="Dulla G.F.J."/>
            <person name="Delorm J.G."/>
        </authorList>
    </citation>
    <scope>NUCLEOTIDE SEQUENCE [LARGE SCALE GENOMIC DNA]</scope>
    <source>
        <strain evidence="1 2">JGD 233</strain>
    </source>
</reference>
<proteinExistence type="predicted"/>
<organism evidence="1 2">
    <name type="scientific">Erwinia papayae</name>
    <dbReference type="NCBI Taxonomy" id="206499"/>
    <lineage>
        <taxon>Bacteria</taxon>
        <taxon>Pseudomonadati</taxon>
        <taxon>Pseudomonadota</taxon>
        <taxon>Gammaproteobacteria</taxon>
        <taxon>Enterobacterales</taxon>
        <taxon>Erwiniaceae</taxon>
        <taxon>Erwinia</taxon>
    </lineage>
</organism>
<dbReference type="RefSeq" id="WP_367167934.1">
    <property type="nucleotide sequence ID" value="NZ_JBFKZN010000007.1"/>
</dbReference>
<accession>A0ABV3N3V8</accession>
<dbReference type="EMBL" id="JBFKZN010000007">
    <property type="protein sequence ID" value="MEW5290421.1"/>
    <property type="molecule type" value="Genomic_DNA"/>
</dbReference>
<name>A0ABV3N3V8_9GAMM</name>
<comment type="caution">
    <text evidence="1">The sequence shown here is derived from an EMBL/GenBank/DDBJ whole genome shotgun (WGS) entry which is preliminary data.</text>
</comment>
<keyword evidence="2" id="KW-1185">Reference proteome</keyword>
<protein>
    <submittedName>
        <fullName evidence="1">Uncharacterized protein</fullName>
    </submittedName>
</protein>
<gene>
    <name evidence="1" type="ORF">ABW286_14725</name>
</gene>
<evidence type="ECO:0000313" key="2">
    <source>
        <dbReference type="Proteomes" id="UP001554567"/>
    </source>
</evidence>
<dbReference type="Proteomes" id="UP001554567">
    <property type="component" value="Unassembled WGS sequence"/>
</dbReference>
<evidence type="ECO:0000313" key="1">
    <source>
        <dbReference type="EMBL" id="MEW5290421.1"/>
    </source>
</evidence>
<sequence length="93" mass="10620">MRWTNRWRRWGNNYPRRLTHRRAEIFSPFHRLFRQALTALSPAIFIAPPDIHQVTVATLADSTRFAAISNTCTSGCAASSSVIAVYFVSTFFN</sequence>